<dbReference type="PANTHER" id="PTHR46082">
    <property type="entry name" value="ATP/GTP-BINDING PROTEIN-RELATED"/>
    <property type="match status" value="1"/>
</dbReference>
<dbReference type="SUPFAM" id="SSF52540">
    <property type="entry name" value="P-loop containing nucleoside triphosphate hydrolases"/>
    <property type="match status" value="1"/>
</dbReference>
<feature type="repeat" description="ANK" evidence="2">
    <location>
        <begin position="1020"/>
        <end position="1052"/>
    </location>
</feature>
<dbReference type="OMA" id="NINSKCG"/>
<dbReference type="Pfam" id="PF22939">
    <property type="entry name" value="WHD_GPIID"/>
    <property type="match status" value="1"/>
</dbReference>
<dbReference type="AlphaFoldDB" id="G9NA67"/>
<dbReference type="eggNOG" id="KOG0504">
    <property type="taxonomic scope" value="Eukaryota"/>
</dbReference>
<dbReference type="GO" id="GO:0003824">
    <property type="term" value="F:catalytic activity"/>
    <property type="evidence" value="ECO:0007669"/>
    <property type="project" value="InterPro"/>
</dbReference>
<dbReference type="HOGENOM" id="CLU_000288_34_2_1"/>
<dbReference type="Proteomes" id="UP000007115">
    <property type="component" value="Unassembled WGS sequence"/>
</dbReference>
<evidence type="ECO:0000313" key="7">
    <source>
        <dbReference type="EMBL" id="EHK16833.1"/>
    </source>
</evidence>
<dbReference type="Pfam" id="PF24883">
    <property type="entry name" value="NPHP3_N"/>
    <property type="match status" value="1"/>
</dbReference>
<keyword evidence="2" id="KW-0040">ANK repeat</keyword>
<feature type="domain" description="GPI inositol-deacylase winged helix" evidence="5">
    <location>
        <begin position="686"/>
        <end position="762"/>
    </location>
</feature>
<dbReference type="SMART" id="SM00248">
    <property type="entry name" value="ANK"/>
    <property type="match status" value="6"/>
</dbReference>
<dbReference type="PRINTS" id="PR01415">
    <property type="entry name" value="ANKYRIN"/>
</dbReference>
<dbReference type="InterPro" id="IPR035994">
    <property type="entry name" value="Nucleoside_phosphorylase_sf"/>
</dbReference>
<dbReference type="InterPro" id="IPR056884">
    <property type="entry name" value="NPHP3-like_N"/>
</dbReference>
<feature type="domain" description="Nephrocystin 3-like N-terminal" evidence="6">
    <location>
        <begin position="412"/>
        <end position="575"/>
    </location>
</feature>
<dbReference type="InterPro" id="IPR053137">
    <property type="entry name" value="NLR-like"/>
</dbReference>
<sequence>MPKRELEIEDDQERVSSSEKRRKKDDCSNVRTPLRKLKPDDYTVGWICAIKVEYVAAQEFLDEEHEGPDYVSPHDNNNYTLGSVGKHNVVIATLPLGEYGIASAATVARDMMHSFPNVRIGLMVGIGGGVPSENHDIRLGDIVVSAPKDGSGGLLQYDFGKNIQDQIFLTTGVLNQPPVTLRTALAGLQAQYERKGHQIDEAVNSVLEKNKRLRRQYKRPAQSSDRLYQTGVVHPSAKESCVTACDPSGLISRSERDEDEESPAIHYGLIASANQLMKNALLRDKLAVEKDVLCFEMEAAGLMNHFPCLVIRGICDYADSHKNKEWQGYAAMVAAAYAKDLLYQIAPNSVTTEKRISDILSDVKEVVNGVEKDVHKLVNKQYSHEHKAVLDWLTPIDYALQQNDFISRRQEGTGRWFLKSVEFQVWLKTNRQTLFCPGIPGAGKTIITAIVIDHLLANFRDDPKIGIAYIYCNFRQQDEQTAEKLLTNLLKQLVQTQSSLPKDVKDLYDKHEKSRTRPSHSEITTALHSIVTANSKTFIVIDALDECQDLSRLRFLDEIFSLQVGTGANIFATSRINDSIRRRFDGCATVEISATDRDVLAYLDGKMSLRRSAIINGDIQDRIRTGVLKAAGGMFLLATFHIDTIMSQPSRGEIKEVLQKLGSGVEGLHEIYTQAMERIESHTPAIRYLARRILTWITHAKRPLSIIEIQHALAVREHMTAFDPDYLSDAKDLKSVCAGLVTIDGESGIIRLVHYTTQEFFQQTQERWFPEAESYITRVCITYLSFDTFESGFCHTNEEYEERLQSNSLYHYAAHNWGHHARDASTIYQEVIDFLESEEKVKASGQALMEMTGLHLAAYFGIEKVVAYLLQKGDDHPDSTDDNESGRTPLSWAAAGGHTATVQLLLDKGANSETKDNKSGRTPLSWAAGEGHIATVRLLLDKGADLEPKDNESGRTPLSWAAWKGYTATVQLLLDKSADLEPKDSKSGRTPLSWAAWKGHTTTVQLLLDKGADLESKDEFGQTPLLNAAENGHSDTLQLLLDKGADLESKDEFGRTSLSWAAKYGHTATVQLLLD</sequence>
<comment type="caution">
    <text evidence="7">The sequence shown here is derived from an EMBL/GenBank/DDBJ whole genome shotgun (WGS) entry which is preliminary data.</text>
</comment>
<feature type="compositionally biased region" description="Basic and acidic residues" evidence="3">
    <location>
        <begin position="13"/>
        <end position="28"/>
    </location>
</feature>
<dbReference type="PROSITE" id="PS50297">
    <property type="entry name" value="ANK_REP_REGION"/>
    <property type="match status" value="6"/>
</dbReference>
<evidence type="ECO:0000256" key="1">
    <source>
        <dbReference type="ARBA" id="ARBA00022737"/>
    </source>
</evidence>
<feature type="repeat" description="ANK" evidence="2">
    <location>
        <begin position="885"/>
        <end position="917"/>
    </location>
</feature>
<evidence type="ECO:0000259" key="4">
    <source>
        <dbReference type="Pfam" id="PF01048"/>
    </source>
</evidence>
<feature type="domain" description="Nucleoside phosphorylase" evidence="4">
    <location>
        <begin position="45"/>
        <end position="326"/>
    </location>
</feature>
<dbReference type="InterPro" id="IPR036770">
    <property type="entry name" value="Ankyrin_rpt-contain_sf"/>
</dbReference>
<evidence type="ECO:0000313" key="8">
    <source>
        <dbReference type="Proteomes" id="UP000007115"/>
    </source>
</evidence>
<feature type="repeat" description="ANK" evidence="2">
    <location>
        <begin position="953"/>
        <end position="985"/>
    </location>
</feature>
<evidence type="ECO:0000256" key="2">
    <source>
        <dbReference type="PROSITE-ProRule" id="PRU00023"/>
    </source>
</evidence>
<feature type="repeat" description="ANK" evidence="2">
    <location>
        <begin position="1053"/>
        <end position="1075"/>
    </location>
</feature>
<feature type="region of interest" description="Disordered" evidence="3">
    <location>
        <begin position="1"/>
        <end position="32"/>
    </location>
</feature>
<organism evidence="7 8">
    <name type="scientific">Hypocrea virens (strain Gv29-8 / FGSC 10586)</name>
    <name type="common">Gliocladium virens</name>
    <name type="synonym">Trichoderma virens</name>
    <dbReference type="NCBI Taxonomy" id="413071"/>
    <lineage>
        <taxon>Eukaryota</taxon>
        <taxon>Fungi</taxon>
        <taxon>Dikarya</taxon>
        <taxon>Ascomycota</taxon>
        <taxon>Pezizomycotina</taxon>
        <taxon>Sordariomycetes</taxon>
        <taxon>Hypocreomycetidae</taxon>
        <taxon>Hypocreales</taxon>
        <taxon>Hypocreaceae</taxon>
        <taxon>Trichoderma</taxon>
    </lineage>
</organism>
<gene>
    <name evidence="7" type="ORF">TRIVIDRAFT_162434</name>
</gene>
<dbReference type="STRING" id="413071.G9NA67"/>
<dbReference type="SUPFAM" id="SSF53167">
    <property type="entry name" value="Purine and uridine phosphorylases"/>
    <property type="match status" value="1"/>
</dbReference>
<dbReference type="Pfam" id="PF01048">
    <property type="entry name" value="PNP_UDP_1"/>
    <property type="match status" value="1"/>
</dbReference>
<proteinExistence type="predicted"/>
<dbReference type="VEuPathDB" id="FungiDB:TRIVIDRAFT_162434"/>
<reference evidence="7 8" key="1">
    <citation type="journal article" date="2011" name="Genome Biol.">
        <title>Comparative genome sequence analysis underscores mycoparasitism as the ancestral life style of Trichoderma.</title>
        <authorList>
            <person name="Kubicek C.P."/>
            <person name="Herrera-Estrella A."/>
            <person name="Seidl-Seiboth V."/>
            <person name="Martinez D.A."/>
            <person name="Druzhinina I.S."/>
            <person name="Thon M."/>
            <person name="Zeilinger S."/>
            <person name="Casas-Flores S."/>
            <person name="Horwitz B.A."/>
            <person name="Mukherjee P.K."/>
            <person name="Mukherjee M."/>
            <person name="Kredics L."/>
            <person name="Alcaraz L.D."/>
            <person name="Aerts A."/>
            <person name="Antal Z."/>
            <person name="Atanasova L."/>
            <person name="Cervantes-Badillo M.G."/>
            <person name="Challacombe J."/>
            <person name="Chertkov O."/>
            <person name="McCluskey K."/>
            <person name="Coulpier F."/>
            <person name="Deshpande N."/>
            <person name="von Doehren H."/>
            <person name="Ebbole D.J."/>
            <person name="Esquivel-Naranjo E.U."/>
            <person name="Fekete E."/>
            <person name="Flipphi M."/>
            <person name="Glaser F."/>
            <person name="Gomez-Rodriguez E.Y."/>
            <person name="Gruber S."/>
            <person name="Han C."/>
            <person name="Henrissat B."/>
            <person name="Hermosa R."/>
            <person name="Hernandez-Onate M."/>
            <person name="Karaffa L."/>
            <person name="Kosti I."/>
            <person name="Le Crom S."/>
            <person name="Lindquist E."/>
            <person name="Lucas S."/>
            <person name="Luebeck M."/>
            <person name="Luebeck P.S."/>
            <person name="Margeot A."/>
            <person name="Metz B."/>
            <person name="Misra M."/>
            <person name="Nevalainen H."/>
            <person name="Omann M."/>
            <person name="Packer N."/>
            <person name="Perrone G."/>
            <person name="Uresti-Rivera E.E."/>
            <person name="Salamov A."/>
            <person name="Schmoll M."/>
            <person name="Seiboth B."/>
            <person name="Shapiro H."/>
            <person name="Sukno S."/>
            <person name="Tamayo-Ramos J.A."/>
            <person name="Tisch D."/>
            <person name="Wiest A."/>
            <person name="Wilkinson H.H."/>
            <person name="Zhang M."/>
            <person name="Coutinho P.M."/>
            <person name="Kenerley C.M."/>
            <person name="Monte E."/>
            <person name="Baker S.E."/>
            <person name="Grigoriev I.V."/>
        </authorList>
    </citation>
    <scope>NUCLEOTIDE SEQUENCE [LARGE SCALE GENOMIC DNA]</scope>
    <source>
        <strain evidence="8">Gv29-8 / FGSC 10586</strain>
    </source>
</reference>
<name>G9NA67_HYPVG</name>
<dbReference type="Pfam" id="PF00023">
    <property type="entry name" value="Ank"/>
    <property type="match status" value="1"/>
</dbReference>
<dbReference type="Gene3D" id="3.40.50.300">
    <property type="entry name" value="P-loop containing nucleotide triphosphate hydrolases"/>
    <property type="match status" value="1"/>
</dbReference>
<dbReference type="GeneID" id="25788543"/>
<feature type="repeat" description="ANK" evidence="2">
    <location>
        <begin position="919"/>
        <end position="951"/>
    </location>
</feature>
<protein>
    <submittedName>
        <fullName evidence="7">Uncharacterized protein</fullName>
    </submittedName>
</protein>
<keyword evidence="1" id="KW-0677">Repeat</keyword>
<evidence type="ECO:0000259" key="5">
    <source>
        <dbReference type="Pfam" id="PF22939"/>
    </source>
</evidence>
<feature type="repeat" description="ANK" evidence="2">
    <location>
        <begin position="987"/>
        <end position="1019"/>
    </location>
</feature>
<evidence type="ECO:0000256" key="3">
    <source>
        <dbReference type="SAM" id="MobiDB-lite"/>
    </source>
</evidence>
<dbReference type="InParanoid" id="G9NA67"/>
<dbReference type="OrthoDB" id="448455at2759"/>
<accession>G9NA67</accession>
<dbReference type="InterPro" id="IPR054471">
    <property type="entry name" value="GPIID_WHD"/>
</dbReference>
<feature type="non-terminal residue" evidence="7">
    <location>
        <position position="1075"/>
    </location>
</feature>
<keyword evidence="8" id="KW-1185">Reference proteome</keyword>
<dbReference type="GO" id="GO:0009116">
    <property type="term" value="P:nucleoside metabolic process"/>
    <property type="evidence" value="ECO:0007669"/>
    <property type="project" value="InterPro"/>
</dbReference>
<dbReference type="Gene3D" id="1.25.40.20">
    <property type="entry name" value="Ankyrin repeat-containing domain"/>
    <property type="match status" value="3"/>
</dbReference>
<dbReference type="EMBL" id="ABDF02000090">
    <property type="protein sequence ID" value="EHK16833.1"/>
    <property type="molecule type" value="Genomic_DNA"/>
</dbReference>
<dbReference type="SUPFAM" id="SSF48403">
    <property type="entry name" value="Ankyrin repeat"/>
    <property type="match status" value="1"/>
</dbReference>
<dbReference type="InterPro" id="IPR002110">
    <property type="entry name" value="Ankyrin_rpt"/>
</dbReference>
<evidence type="ECO:0000259" key="6">
    <source>
        <dbReference type="Pfam" id="PF24883"/>
    </source>
</evidence>
<dbReference type="RefSeq" id="XP_013951028.1">
    <property type="nucleotide sequence ID" value="XM_014095553.1"/>
</dbReference>
<dbReference type="Gene3D" id="3.40.50.1580">
    <property type="entry name" value="Nucleoside phosphorylase domain"/>
    <property type="match status" value="1"/>
</dbReference>
<dbReference type="PROSITE" id="PS50088">
    <property type="entry name" value="ANK_REPEAT"/>
    <property type="match status" value="6"/>
</dbReference>
<dbReference type="PANTHER" id="PTHR46082:SF11">
    <property type="entry name" value="AAA+ ATPASE DOMAIN-CONTAINING PROTEIN-RELATED"/>
    <property type="match status" value="1"/>
</dbReference>
<dbReference type="InterPro" id="IPR027417">
    <property type="entry name" value="P-loop_NTPase"/>
</dbReference>
<dbReference type="InterPro" id="IPR000845">
    <property type="entry name" value="Nucleoside_phosphorylase_d"/>
</dbReference>
<dbReference type="Pfam" id="PF12796">
    <property type="entry name" value="Ank_2"/>
    <property type="match status" value="2"/>
</dbReference>